<organism evidence="2 3">
    <name type="scientific">Candidatus Magasanikbacteria bacterium GW2011_GWA2_45_39</name>
    <dbReference type="NCBI Taxonomy" id="1619041"/>
    <lineage>
        <taxon>Bacteria</taxon>
        <taxon>Candidatus Magasanikiibacteriota</taxon>
    </lineage>
</organism>
<name>A0A0G1MIG5_9BACT</name>
<feature type="compositionally biased region" description="Basic and acidic residues" evidence="1">
    <location>
        <begin position="1"/>
        <end position="21"/>
    </location>
</feature>
<evidence type="ECO:0000313" key="2">
    <source>
        <dbReference type="EMBL" id="KKU08009.1"/>
    </source>
</evidence>
<protein>
    <submittedName>
        <fullName evidence="2">Uncharacterized protein</fullName>
    </submittedName>
</protein>
<proteinExistence type="predicted"/>
<sequence>MSKLRGSDEAGRTWDGDRVGDTIKWSSRDGLSGTEMVVDLPGGGMRGVSVTGDIKPCDYKDGHWDGHGECPDGDYKED</sequence>
<feature type="region of interest" description="Disordered" evidence="1">
    <location>
        <begin position="1"/>
        <end position="28"/>
    </location>
</feature>
<dbReference type="Proteomes" id="UP000033999">
    <property type="component" value="Unassembled WGS sequence"/>
</dbReference>
<accession>A0A0G1MIG5</accession>
<reference evidence="2 3" key="1">
    <citation type="journal article" date="2015" name="Nature">
        <title>rRNA introns, odd ribosomes, and small enigmatic genomes across a large radiation of phyla.</title>
        <authorList>
            <person name="Brown C.T."/>
            <person name="Hug L.A."/>
            <person name="Thomas B.C."/>
            <person name="Sharon I."/>
            <person name="Castelle C.J."/>
            <person name="Singh A."/>
            <person name="Wilkins M.J."/>
            <person name="Williams K.H."/>
            <person name="Banfield J.F."/>
        </authorList>
    </citation>
    <scope>NUCLEOTIDE SEQUENCE [LARGE SCALE GENOMIC DNA]</scope>
</reference>
<evidence type="ECO:0000256" key="1">
    <source>
        <dbReference type="SAM" id="MobiDB-lite"/>
    </source>
</evidence>
<comment type="caution">
    <text evidence="2">The sequence shown here is derived from an EMBL/GenBank/DDBJ whole genome shotgun (WGS) entry which is preliminary data.</text>
</comment>
<evidence type="ECO:0000313" key="3">
    <source>
        <dbReference type="Proteomes" id="UP000033999"/>
    </source>
</evidence>
<dbReference type="EMBL" id="LCKX01000003">
    <property type="protein sequence ID" value="KKU08009.1"/>
    <property type="molecule type" value="Genomic_DNA"/>
</dbReference>
<gene>
    <name evidence="2" type="ORF">UX10_C0003G0019</name>
</gene>
<dbReference type="AlphaFoldDB" id="A0A0G1MIG5"/>